<reference evidence="3 4" key="1">
    <citation type="journal article" date="2019" name="Int. J. Syst. Evol. Microbiol.">
        <title>The Global Catalogue of Microorganisms (GCM) 10K type strain sequencing project: providing services to taxonomists for standard genome sequencing and annotation.</title>
        <authorList>
            <consortium name="The Broad Institute Genomics Platform"/>
            <consortium name="The Broad Institute Genome Sequencing Center for Infectious Disease"/>
            <person name="Wu L."/>
            <person name="Ma J."/>
        </authorList>
    </citation>
    <scope>NUCLEOTIDE SEQUENCE [LARGE SCALE GENOMIC DNA]</scope>
    <source>
        <strain evidence="3 4">JCM 3272</strain>
    </source>
</reference>
<dbReference type="Pfam" id="PF00271">
    <property type="entry name" value="Helicase_C"/>
    <property type="match status" value="1"/>
</dbReference>
<feature type="region of interest" description="Disordered" evidence="1">
    <location>
        <begin position="383"/>
        <end position="410"/>
    </location>
</feature>
<name>A0ABN3FJW3_9ACTN</name>
<dbReference type="Gene3D" id="3.40.50.300">
    <property type="entry name" value="P-loop containing nucleotide triphosphate hydrolases"/>
    <property type="match status" value="1"/>
</dbReference>
<dbReference type="InterPro" id="IPR001650">
    <property type="entry name" value="Helicase_C-like"/>
</dbReference>
<feature type="compositionally biased region" description="Basic and acidic residues" evidence="1">
    <location>
        <begin position="401"/>
        <end position="410"/>
    </location>
</feature>
<gene>
    <name evidence="3" type="ORF">GCM10010170_010710</name>
</gene>
<comment type="caution">
    <text evidence="3">The sequence shown here is derived from an EMBL/GenBank/DDBJ whole genome shotgun (WGS) entry which is preliminary data.</text>
</comment>
<evidence type="ECO:0000256" key="1">
    <source>
        <dbReference type="SAM" id="MobiDB-lite"/>
    </source>
</evidence>
<dbReference type="PROSITE" id="PS51194">
    <property type="entry name" value="HELICASE_CTER"/>
    <property type="match status" value="1"/>
</dbReference>
<dbReference type="Gene3D" id="3.40.50.10810">
    <property type="entry name" value="Tandem AAA-ATPase domain"/>
    <property type="match status" value="2"/>
</dbReference>
<dbReference type="InterPro" id="IPR038718">
    <property type="entry name" value="SNF2-like_sf"/>
</dbReference>
<evidence type="ECO:0000313" key="4">
    <source>
        <dbReference type="Proteomes" id="UP001501444"/>
    </source>
</evidence>
<sequence length="1141" mass="127477">MINVATAARLLNFNGALINRKLADDQLDGAVALHNIMQRHGFAYLADEVGMGKTYVALGVVALLRHFRPDLRVLVVAPRENIQRKWQRERLVFTEKNVVFDDLRVRMPPGVPTRPAVHCNGLIDLLHETALDADRDFFVRLPSFRLPLKSDPQQRRTFRDRLRRHIPWLADDLVDLRAPAETVKDRFAQAINTVLPRFDLVIIDEAHNLKHGYGRHASSRNQVLATVLGRARDDIEGQLRPKYGPRAGKVLLISATPVDDDYSQLWHQLDVFGLGEPFRVLLDAAADEQRRRAAVGEFLIRRSTALSVHGRPMTKNLYRREWRQGGLREHDEPIRITDDRERLTVALVQKKVAELLGHERFGTRFQVGMLASFESFQQTSKVHLDPDDPAAEPVNFDGADQTDREDERSGVDVPMLDALARDHRDTFGTDLPHPKMDALVARLRTAWHNGRKGLVFVRRVASVGELQQRLNDEYNRWLFDRLEHRLAPRHRDVLDEARARFLADQRADATRAAPASADEDAGGTDTFFAWFFRGGGPDGLVSGATIQERFRNRGGPLGTFFDDNHVMAVLDAPRNGVRAALTEVLGASGEDLAVELRELSRRYLSESAKQPTRGARFDAMQAAALELLAHAEGPHRPLAAAIWNDLYRGQRGKPATGSADPELLETETFFTELRRRKALREALWPAPPAGNDPAQTFRDGYIRAQLLSAAARLGHSFIDLYCTITDHLPGLRGAAAIEPGAGIATAFLDELQRRLDDGGDSWSSLAELTAVADHHDLILDTNLPEIRQRPLVEASALATLLFRAQRPVGGMAGQVNRTLVQQFRLPGYPLVLICTDLLQEGEDLHTFCSDVYHYGLAWTPSAIEQRIGRIDRVRSATERRLTALTSPPTDDELLQVYYPHLVDTVERLQARRVLRRLNDFAQLMHEGLGRAVDADSHIDIAAEALADDRIPAPPAELLATAFPVRPEHLAGPDRPIDASQAQALLDRFDALARPRLGGLAVEWEPVQPRRGLLLGTAKLESGRQQPFSLQVGWESGHLLVHCVSPVGLIGRNGRWDELAASTETAPVRLGAFPVRAEATYDITVEEDVLLTAAAHDSARAGALIRRVTAQADALEAEHLPERDRRLAEFRSELEHDARHRR</sequence>
<organism evidence="3 4">
    <name type="scientific">Dactylosporangium salmoneum</name>
    <dbReference type="NCBI Taxonomy" id="53361"/>
    <lineage>
        <taxon>Bacteria</taxon>
        <taxon>Bacillati</taxon>
        <taxon>Actinomycetota</taxon>
        <taxon>Actinomycetes</taxon>
        <taxon>Micromonosporales</taxon>
        <taxon>Micromonosporaceae</taxon>
        <taxon>Dactylosporangium</taxon>
    </lineage>
</organism>
<protein>
    <recommendedName>
        <fullName evidence="2">Helicase C-terminal domain-containing protein</fullName>
    </recommendedName>
</protein>
<dbReference type="SMART" id="SM00487">
    <property type="entry name" value="DEXDc"/>
    <property type="match status" value="1"/>
</dbReference>
<dbReference type="Proteomes" id="UP001501444">
    <property type="component" value="Unassembled WGS sequence"/>
</dbReference>
<dbReference type="EMBL" id="BAAARV010000006">
    <property type="protein sequence ID" value="GAA2331923.1"/>
    <property type="molecule type" value="Genomic_DNA"/>
</dbReference>
<dbReference type="Pfam" id="PF04851">
    <property type="entry name" value="ResIII"/>
    <property type="match status" value="1"/>
</dbReference>
<dbReference type="InterPro" id="IPR014001">
    <property type="entry name" value="Helicase_ATP-bd"/>
</dbReference>
<dbReference type="InterPro" id="IPR006935">
    <property type="entry name" value="Helicase/UvrB_N"/>
</dbReference>
<proteinExistence type="predicted"/>
<dbReference type="InterPro" id="IPR027417">
    <property type="entry name" value="P-loop_NTPase"/>
</dbReference>
<evidence type="ECO:0000313" key="3">
    <source>
        <dbReference type="EMBL" id="GAA2331923.1"/>
    </source>
</evidence>
<accession>A0ABN3FJW3</accession>
<evidence type="ECO:0000259" key="2">
    <source>
        <dbReference type="PROSITE" id="PS51194"/>
    </source>
</evidence>
<dbReference type="RefSeq" id="WP_344611089.1">
    <property type="nucleotide sequence ID" value="NZ_BAAARV010000006.1"/>
</dbReference>
<keyword evidence="4" id="KW-1185">Reference proteome</keyword>
<feature type="domain" description="Helicase C-terminal" evidence="2">
    <location>
        <begin position="764"/>
        <end position="921"/>
    </location>
</feature>
<dbReference type="SUPFAM" id="SSF52540">
    <property type="entry name" value="P-loop containing nucleoside triphosphate hydrolases"/>
    <property type="match status" value="3"/>
</dbReference>